<accession>A0ABQ6JVJ0</accession>
<evidence type="ECO:0000256" key="1">
    <source>
        <dbReference type="ARBA" id="ARBA00005564"/>
    </source>
</evidence>
<gene>
    <name evidence="2" type="ORF">GCM10025869_28690</name>
</gene>
<dbReference type="InterPro" id="IPR050282">
    <property type="entry name" value="Cycloisomerase_2"/>
</dbReference>
<dbReference type="Pfam" id="PF10282">
    <property type="entry name" value="Lactonase"/>
    <property type="match status" value="1"/>
</dbReference>
<comment type="similarity">
    <text evidence="1">Belongs to the cycloisomerase 2 family.</text>
</comment>
<organism evidence="2 3">
    <name type="scientific">Homoserinibacter gongjuensis</name>
    <dbReference type="NCBI Taxonomy" id="1162968"/>
    <lineage>
        <taxon>Bacteria</taxon>
        <taxon>Bacillati</taxon>
        <taxon>Actinomycetota</taxon>
        <taxon>Actinomycetes</taxon>
        <taxon>Micrococcales</taxon>
        <taxon>Microbacteriaceae</taxon>
        <taxon>Homoserinibacter</taxon>
    </lineage>
</organism>
<dbReference type="InterPro" id="IPR019405">
    <property type="entry name" value="Lactonase_7-beta_prop"/>
</dbReference>
<dbReference type="Gene3D" id="2.130.10.10">
    <property type="entry name" value="YVTN repeat-like/Quinoprotein amine dehydrogenase"/>
    <property type="match status" value="1"/>
</dbReference>
<dbReference type="EMBL" id="BSVA01000001">
    <property type="protein sequence ID" value="GMA92340.1"/>
    <property type="molecule type" value="Genomic_DNA"/>
</dbReference>
<dbReference type="PANTHER" id="PTHR30344">
    <property type="entry name" value="6-PHOSPHOGLUCONOLACTONASE-RELATED"/>
    <property type="match status" value="1"/>
</dbReference>
<name>A0ABQ6JVJ0_9MICO</name>
<sequence length="327" mass="33578">MTALLVGGYGPDMGGTAAGIATAASAPRGLVLGDGPECASPSWLAVRGERMVATLEGEGALAWFRREGEVWRADGVTALGGSYPCHAAFLDDDTVAVACYGDGAIVVARHGEQLPAQRIDGSGSGPLPAQEGPHAHHVHVLPDGRVLTLDLGTDRLHVHERGTDGLLSRVDSLALPAGTGPRDLHALPSAELALLGEWSCEVLVLDPAGREFEIMQILTLPGATPGQDQAAALGVSVDGRFLYAGIRGADRIAVIALDDDGLRPVDSVPSGGRTPRHLLVDGELLHVANQLSNAIATFRIGADGIPIPLATTATPSPTCVIRAVTGG</sequence>
<reference evidence="3" key="1">
    <citation type="journal article" date="2019" name="Int. J. Syst. Evol. Microbiol.">
        <title>The Global Catalogue of Microorganisms (GCM) 10K type strain sequencing project: providing services to taxonomists for standard genome sequencing and annotation.</title>
        <authorList>
            <consortium name="The Broad Institute Genomics Platform"/>
            <consortium name="The Broad Institute Genome Sequencing Center for Infectious Disease"/>
            <person name="Wu L."/>
            <person name="Ma J."/>
        </authorList>
    </citation>
    <scope>NUCLEOTIDE SEQUENCE [LARGE SCALE GENOMIC DNA]</scope>
    <source>
        <strain evidence="3">NBRC 108755</strain>
    </source>
</reference>
<dbReference type="PANTHER" id="PTHR30344:SF1">
    <property type="entry name" value="6-PHOSPHOGLUCONOLACTONASE"/>
    <property type="match status" value="1"/>
</dbReference>
<dbReference type="InterPro" id="IPR011048">
    <property type="entry name" value="Haem_d1_sf"/>
</dbReference>
<dbReference type="InterPro" id="IPR015943">
    <property type="entry name" value="WD40/YVTN_repeat-like_dom_sf"/>
</dbReference>
<evidence type="ECO:0000313" key="3">
    <source>
        <dbReference type="Proteomes" id="UP001157069"/>
    </source>
</evidence>
<protein>
    <recommendedName>
        <fullName evidence="4">6-phosphogluconolactonase</fullName>
    </recommendedName>
</protein>
<proteinExistence type="inferred from homology"/>
<comment type="caution">
    <text evidence="2">The sequence shown here is derived from an EMBL/GenBank/DDBJ whole genome shotgun (WGS) entry which is preliminary data.</text>
</comment>
<dbReference type="Proteomes" id="UP001157069">
    <property type="component" value="Unassembled WGS sequence"/>
</dbReference>
<keyword evidence="3" id="KW-1185">Reference proteome</keyword>
<dbReference type="RefSeq" id="WP_284301046.1">
    <property type="nucleotide sequence ID" value="NZ_BSVA01000001.1"/>
</dbReference>
<dbReference type="SUPFAM" id="SSF51004">
    <property type="entry name" value="C-terminal (heme d1) domain of cytochrome cd1-nitrite reductase"/>
    <property type="match status" value="1"/>
</dbReference>
<evidence type="ECO:0000313" key="2">
    <source>
        <dbReference type="EMBL" id="GMA92340.1"/>
    </source>
</evidence>
<evidence type="ECO:0008006" key="4">
    <source>
        <dbReference type="Google" id="ProtNLM"/>
    </source>
</evidence>